<evidence type="ECO:0000313" key="2">
    <source>
        <dbReference type="EMBL" id="AGA24975.1"/>
    </source>
</evidence>
<dbReference type="AlphaFoldDB" id="L0D7Y8"/>
<dbReference type="EMBL" id="CP003364">
    <property type="protein sequence ID" value="AGA24975.1"/>
    <property type="molecule type" value="Genomic_DNA"/>
</dbReference>
<dbReference type="HOGENOM" id="CLU_1194243_0_0_0"/>
<sequence length="232" mass="26387">MPDPVSASEPLPPPLESGSTNPVVKRFARTRWQVGLRTTCLLTAAIAVWITDFVNRSHNVWLGARIQSMRVLANDLTIDDPSKIALVKLDRLWPEEHRWDLYLPAGRYRLCVATRDIGQDGLAPVVQSQPIEPGRHRLILYQQRRKDGWRVLVTREGKSLLSVEEPTDWTVVSNWSDESPSLPSIVDQPAVLLRRRFMRPVGQSKSRTVTPLYPCEGILLWIEPVKVSNRES</sequence>
<keyword evidence="3" id="KW-1185">Reference proteome</keyword>
<evidence type="ECO:0000256" key="1">
    <source>
        <dbReference type="SAM" id="MobiDB-lite"/>
    </source>
</evidence>
<dbReference type="KEGG" id="saci:Sinac_0551"/>
<organism evidence="2 3">
    <name type="scientific">Singulisphaera acidiphila (strain ATCC BAA-1392 / DSM 18658 / VKM B-2454 / MOB10)</name>
    <dbReference type="NCBI Taxonomy" id="886293"/>
    <lineage>
        <taxon>Bacteria</taxon>
        <taxon>Pseudomonadati</taxon>
        <taxon>Planctomycetota</taxon>
        <taxon>Planctomycetia</taxon>
        <taxon>Isosphaerales</taxon>
        <taxon>Isosphaeraceae</taxon>
        <taxon>Singulisphaera</taxon>
    </lineage>
</organism>
<protein>
    <submittedName>
        <fullName evidence="2">Uncharacterized protein</fullName>
    </submittedName>
</protein>
<dbReference type="eggNOG" id="ENOG5033HMT">
    <property type="taxonomic scope" value="Bacteria"/>
</dbReference>
<feature type="region of interest" description="Disordered" evidence="1">
    <location>
        <begin position="1"/>
        <end position="20"/>
    </location>
</feature>
<evidence type="ECO:0000313" key="3">
    <source>
        <dbReference type="Proteomes" id="UP000010798"/>
    </source>
</evidence>
<proteinExistence type="predicted"/>
<name>L0D7Y8_SINAD</name>
<dbReference type="Proteomes" id="UP000010798">
    <property type="component" value="Chromosome"/>
</dbReference>
<accession>L0D7Y8</accession>
<gene>
    <name evidence="2" type="ordered locus">Sinac_0551</name>
</gene>
<reference evidence="2 3" key="1">
    <citation type="submission" date="2012-02" db="EMBL/GenBank/DDBJ databases">
        <title>Complete sequence of chromosome of Singulisphaera acidiphila DSM 18658.</title>
        <authorList>
            <consortium name="US DOE Joint Genome Institute (JGI-PGF)"/>
            <person name="Lucas S."/>
            <person name="Copeland A."/>
            <person name="Lapidus A."/>
            <person name="Glavina del Rio T."/>
            <person name="Dalin E."/>
            <person name="Tice H."/>
            <person name="Bruce D."/>
            <person name="Goodwin L."/>
            <person name="Pitluck S."/>
            <person name="Peters L."/>
            <person name="Ovchinnikova G."/>
            <person name="Chertkov O."/>
            <person name="Kyrpides N."/>
            <person name="Mavromatis K."/>
            <person name="Ivanova N."/>
            <person name="Brettin T."/>
            <person name="Detter J.C."/>
            <person name="Han C."/>
            <person name="Larimer F."/>
            <person name="Land M."/>
            <person name="Hauser L."/>
            <person name="Markowitz V."/>
            <person name="Cheng J.-F."/>
            <person name="Hugenholtz P."/>
            <person name="Woyke T."/>
            <person name="Wu D."/>
            <person name="Tindall B."/>
            <person name="Pomrenke H."/>
            <person name="Brambilla E."/>
            <person name="Klenk H.-P."/>
            <person name="Eisen J.A."/>
        </authorList>
    </citation>
    <scope>NUCLEOTIDE SEQUENCE [LARGE SCALE GENOMIC DNA]</scope>
    <source>
        <strain evidence="3">ATCC BAA-1392 / DSM 18658 / VKM B-2454 / MOB10</strain>
    </source>
</reference>